<feature type="binding site" evidence="5">
    <location>
        <position position="173"/>
    </location>
    <ligand>
        <name>S-adenosyl-L-methionine</name>
        <dbReference type="ChEBI" id="CHEBI:59789"/>
    </ligand>
</feature>
<dbReference type="EMBL" id="CP018911">
    <property type="protein sequence ID" value="AZU04950.1"/>
    <property type="molecule type" value="Genomic_DNA"/>
</dbReference>
<dbReference type="InterPro" id="IPR050320">
    <property type="entry name" value="N5-glutamine_MTase"/>
</dbReference>
<evidence type="ECO:0000256" key="4">
    <source>
        <dbReference type="ARBA" id="ARBA00048391"/>
    </source>
</evidence>
<sequence>MIPTLLKAASARLAAAGIEDAREDARALLRHALGLDAAGMIARGVAAPLSEGEAARFEALIVRREAREPLSQIIGSVGFWTLDLIVTRDVLTPRSDTETLVRAALARITDRSAPLKILDVATGTGAIALALLSELPNAHAIATDISPAALEIAKANAARNQLSGRIRFLETGWADGVEGRFDLLVSNPPYIAPEVIATLEPEVRDFEPLLALDGGQGGLAPYPHLLHEARRLLNPGGHALFEIGHDQGAPVLELARAAGFRSARILADLAGHDRVLAVHN</sequence>
<dbReference type="PANTHER" id="PTHR18895">
    <property type="entry name" value="HEMK METHYLTRANSFERASE"/>
    <property type="match status" value="1"/>
</dbReference>
<keyword evidence="7" id="KW-1185">Reference proteome</keyword>
<feature type="binding site" evidence="5">
    <location>
        <begin position="187"/>
        <end position="190"/>
    </location>
    <ligand>
        <name>substrate</name>
    </ligand>
</feature>
<dbReference type="InterPro" id="IPR007848">
    <property type="entry name" value="Small_mtfrase_dom"/>
</dbReference>
<comment type="similarity">
    <text evidence="5">Belongs to the protein N5-glutamine methyltransferase family. PrmC subfamily.</text>
</comment>
<evidence type="ECO:0000256" key="3">
    <source>
        <dbReference type="ARBA" id="ARBA00022691"/>
    </source>
</evidence>
<dbReference type="Gene3D" id="3.40.50.150">
    <property type="entry name" value="Vaccinia Virus protein VP39"/>
    <property type="match status" value="1"/>
</dbReference>
<dbReference type="InterPro" id="IPR004556">
    <property type="entry name" value="HemK-like"/>
</dbReference>
<dbReference type="EC" id="2.1.1.297" evidence="5"/>
<dbReference type="KEGG" id="gak:X907_2435"/>
<dbReference type="PANTHER" id="PTHR18895:SF74">
    <property type="entry name" value="MTRF1L RELEASE FACTOR GLUTAMINE METHYLTRANSFERASE"/>
    <property type="match status" value="1"/>
</dbReference>
<keyword evidence="2 5" id="KW-0808">Transferase</keyword>
<dbReference type="GO" id="GO:0102559">
    <property type="term" value="F:peptide chain release factor N(5)-glutamine methyltransferase activity"/>
    <property type="evidence" value="ECO:0007669"/>
    <property type="project" value="UniProtKB-EC"/>
</dbReference>
<dbReference type="GO" id="GO:0003676">
    <property type="term" value="F:nucleic acid binding"/>
    <property type="evidence" value="ECO:0007669"/>
    <property type="project" value="InterPro"/>
</dbReference>
<gene>
    <name evidence="5" type="primary">prmC</name>
    <name evidence="6" type="ORF">X907_2435</name>
</gene>
<evidence type="ECO:0000313" key="6">
    <source>
        <dbReference type="EMBL" id="AZU04950.1"/>
    </source>
</evidence>
<protein>
    <recommendedName>
        <fullName evidence="5">Release factor glutamine methyltransferase</fullName>
        <shortName evidence="5">RF MTase</shortName>
        <ecNumber evidence="5">2.1.1.297</ecNumber>
    </recommendedName>
    <alternativeName>
        <fullName evidence="5">N5-glutamine methyltransferase PrmC</fullName>
    </alternativeName>
    <alternativeName>
        <fullName evidence="5">Protein-(glutamine-N5) MTase PrmC</fullName>
    </alternativeName>
    <alternativeName>
        <fullName evidence="5">Protein-glutamine N-methyltransferase PrmC</fullName>
    </alternativeName>
</protein>
<dbReference type="Gene3D" id="1.10.8.10">
    <property type="entry name" value="DNA helicase RuvA subunit, C-terminal domain"/>
    <property type="match status" value="1"/>
</dbReference>
<dbReference type="InterPro" id="IPR029063">
    <property type="entry name" value="SAM-dependent_MTases_sf"/>
</dbReference>
<dbReference type="OrthoDB" id="9800643at2"/>
<comment type="catalytic activity">
    <reaction evidence="4 5">
        <text>L-glutaminyl-[peptide chain release factor] + S-adenosyl-L-methionine = N(5)-methyl-L-glutaminyl-[peptide chain release factor] + S-adenosyl-L-homocysteine + H(+)</text>
        <dbReference type="Rhea" id="RHEA:42896"/>
        <dbReference type="Rhea" id="RHEA-COMP:10271"/>
        <dbReference type="Rhea" id="RHEA-COMP:10272"/>
        <dbReference type="ChEBI" id="CHEBI:15378"/>
        <dbReference type="ChEBI" id="CHEBI:30011"/>
        <dbReference type="ChEBI" id="CHEBI:57856"/>
        <dbReference type="ChEBI" id="CHEBI:59789"/>
        <dbReference type="ChEBI" id="CHEBI:61891"/>
        <dbReference type="EC" id="2.1.1.297"/>
    </reaction>
</comment>
<accession>A0A3T0ECC4</accession>
<dbReference type="HAMAP" id="MF_02126">
    <property type="entry name" value="RF_methyltr_PrmC"/>
    <property type="match status" value="1"/>
</dbReference>
<evidence type="ECO:0000256" key="2">
    <source>
        <dbReference type="ARBA" id="ARBA00022679"/>
    </source>
</evidence>
<dbReference type="InterPro" id="IPR019874">
    <property type="entry name" value="RF_methyltr_PrmC"/>
</dbReference>
<dbReference type="CDD" id="cd02440">
    <property type="entry name" value="AdoMet_MTases"/>
    <property type="match status" value="1"/>
</dbReference>
<evidence type="ECO:0000313" key="7">
    <source>
        <dbReference type="Proteomes" id="UP000286954"/>
    </source>
</evidence>
<keyword evidence="3 5" id="KW-0949">S-adenosyl-L-methionine</keyword>
<feature type="binding site" evidence="5">
    <location>
        <position position="144"/>
    </location>
    <ligand>
        <name>S-adenosyl-L-methionine</name>
        <dbReference type="ChEBI" id="CHEBI:59789"/>
    </ligand>
</feature>
<dbReference type="RefSeq" id="WP_127568322.1">
    <property type="nucleotide sequence ID" value="NZ_BMFB01000001.1"/>
</dbReference>
<dbReference type="AlphaFoldDB" id="A0A3T0ECC4"/>
<organism evidence="6 7">
    <name type="scientific">Glycocaulis alkaliphilus</name>
    <dbReference type="NCBI Taxonomy" id="1434191"/>
    <lineage>
        <taxon>Bacteria</taxon>
        <taxon>Pseudomonadati</taxon>
        <taxon>Pseudomonadota</taxon>
        <taxon>Alphaproteobacteria</taxon>
        <taxon>Maricaulales</taxon>
        <taxon>Maricaulaceae</taxon>
        <taxon>Glycocaulis</taxon>
    </lineage>
</organism>
<dbReference type="SUPFAM" id="SSF53335">
    <property type="entry name" value="S-adenosyl-L-methionine-dependent methyltransferases"/>
    <property type="match status" value="1"/>
</dbReference>
<dbReference type="NCBIfam" id="TIGR00536">
    <property type="entry name" value="hemK_fam"/>
    <property type="match status" value="1"/>
</dbReference>
<proteinExistence type="inferred from homology"/>
<evidence type="ECO:0000256" key="5">
    <source>
        <dbReference type="HAMAP-Rule" id="MF_02126"/>
    </source>
</evidence>
<keyword evidence="1 5" id="KW-0489">Methyltransferase</keyword>
<dbReference type="NCBIfam" id="TIGR03534">
    <property type="entry name" value="RF_mod_PrmC"/>
    <property type="match status" value="1"/>
</dbReference>
<dbReference type="GO" id="GO:0032259">
    <property type="term" value="P:methylation"/>
    <property type="evidence" value="ECO:0007669"/>
    <property type="project" value="UniProtKB-KW"/>
</dbReference>
<reference evidence="6 7" key="1">
    <citation type="submission" date="2016-12" db="EMBL/GenBank/DDBJ databases">
        <title>The genome of dimorphic prosthecate Glycocaulis alkaliphilus 6b-8t, isolated from crude oil dictates its adaptability in petroleum environments.</title>
        <authorList>
            <person name="Wu X.-L."/>
            <person name="Geng S."/>
        </authorList>
    </citation>
    <scope>NUCLEOTIDE SEQUENCE [LARGE SCALE GENOMIC DNA]</scope>
    <source>
        <strain evidence="6 7">6B-8</strain>
    </source>
</reference>
<dbReference type="PROSITE" id="PS00092">
    <property type="entry name" value="N6_MTASE"/>
    <property type="match status" value="1"/>
</dbReference>
<dbReference type="Pfam" id="PF05175">
    <property type="entry name" value="MTS"/>
    <property type="match status" value="1"/>
</dbReference>
<comment type="caution">
    <text evidence="5">Lacks conserved residue(s) required for the propagation of feature annotation.</text>
</comment>
<comment type="function">
    <text evidence="5">Methylates the class 1 translation termination release factors RF1/PrfA and RF2/PrfB on the glutamine residue of the universally conserved GGQ motif.</text>
</comment>
<dbReference type="InterPro" id="IPR002052">
    <property type="entry name" value="DNA_methylase_N6_adenine_CS"/>
</dbReference>
<dbReference type="Pfam" id="PF17827">
    <property type="entry name" value="PrmC_N"/>
    <property type="match status" value="1"/>
</dbReference>
<evidence type="ECO:0000256" key="1">
    <source>
        <dbReference type="ARBA" id="ARBA00022603"/>
    </source>
</evidence>
<name>A0A3T0ECC4_9PROT</name>
<dbReference type="InterPro" id="IPR040758">
    <property type="entry name" value="PrmC_N"/>
</dbReference>
<feature type="binding site" evidence="5">
    <location>
        <position position="187"/>
    </location>
    <ligand>
        <name>S-adenosyl-L-methionine</name>
        <dbReference type="ChEBI" id="CHEBI:59789"/>
    </ligand>
</feature>
<dbReference type="Proteomes" id="UP000286954">
    <property type="component" value="Chromosome"/>
</dbReference>